<dbReference type="AlphaFoldDB" id="A0AAD5XBQ9"/>
<dbReference type="InterPro" id="IPR036610">
    <property type="entry name" value="PEBP-like_sf"/>
</dbReference>
<proteinExistence type="predicted"/>
<dbReference type="Pfam" id="PF01161">
    <property type="entry name" value="PBP"/>
    <property type="match status" value="1"/>
</dbReference>
<feature type="compositionally biased region" description="Polar residues" evidence="1">
    <location>
        <begin position="82"/>
        <end position="93"/>
    </location>
</feature>
<dbReference type="PANTHER" id="PTHR11362">
    <property type="entry name" value="PHOSPHATIDYLETHANOLAMINE-BINDING PROTEIN"/>
    <property type="match status" value="1"/>
</dbReference>
<accession>A0AAD5XBQ9</accession>
<protein>
    <submittedName>
        <fullName evidence="2">MFT2-Corn MFT-like protein</fullName>
    </submittedName>
</protein>
<name>A0AAD5XBQ9_9FUNG</name>
<gene>
    <name evidence="2" type="primary">ZCN10</name>
    <name evidence="2" type="ORF">HK100_006397</name>
</gene>
<evidence type="ECO:0000313" key="2">
    <source>
        <dbReference type="EMBL" id="KAJ3093830.1"/>
    </source>
</evidence>
<dbReference type="InterPro" id="IPR035810">
    <property type="entry name" value="PEBP_euk"/>
</dbReference>
<feature type="compositionally biased region" description="Low complexity" evidence="1">
    <location>
        <begin position="62"/>
        <end position="76"/>
    </location>
</feature>
<dbReference type="SUPFAM" id="SSF49777">
    <property type="entry name" value="PEBP-like"/>
    <property type="match status" value="1"/>
</dbReference>
<feature type="region of interest" description="Disordered" evidence="1">
    <location>
        <begin position="62"/>
        <end position="93"/>
    </location>
</feature>
<dbReference type="Gene3D" id="3.90.280.10">
    <property type="entry name" value="PEBP-like"/>
    <property type="match status" value="1"/>
</dbReference>
<organism evidence="2 3">
    <name type="scientific">Physocladia obscura</name>
    <dbReference type="NCBI Taxonomy" id="109957"/>
    <lineage>
        <taxon>Eukaryota</taxon>
        <taxon>Fungi</taxon>
        <taxon>Fungi incertae sedis</taxon>
        <taxon>Chytridiomycota</taxon>
        <taxon>Chytridiomycota incertae sedis</taxon>
        <taxon>Chytridiomycetes</taxon>
        <taxon>Chytridiales</taxon>
        <taxon>Chytriomycetaceae</taxon>
        <taxon>Physocladia</taxon>
    </lineage>
</organism>
<evidence type="ECO:0000313" key="3">
    <source>
        <dbReference type="Proteomes" id="UP001211907"/>
    </source>
</evidence>
<evidence type="ECO:0000256" key="1">
    <source>
        <dbReference type="SAM" id="MobiDB-lite"/>
    </source>
</evidence>
<reference evidence="2" key="1">
    <citation type="submission" date="2020-05" db="EMBL/GenBank/DDBJ databases">
        <title>Phylogenomic resolution of chytrid fungi.</title>
        <authorList>
            <person name="Stajich J.E."/>
            <person name="Amses K."/>
            <person name="Simmons R."/>
            <person name="Seto K."/>
            <person name="Myers J."/>
            <person name="Bonds A."/>
            <person name="Quandt C.A."/>
            <person name="Barry K."/>
            <person name="Liu P."/>
            <person name="Grigoriev I."/>
            <person name="Longcore J.E."/>
            <person name="James T.Y."/>
        </authorList>
    </citation>
    <scope>NUCLEOTIDE SEQUENCE</scope>
    <source>
        <strain evidence="2">JEL0513</strain>
    </source>
</reference>
<sequence>MGVLQRRGLTVGAVRTKLRPYQEAASAASAFSAPPAHTLHAFDLACGLLDAERRALLQAIAPAPAPASDRPPSDNATRAESPGQTAAPSSPQSLRAKKIALGLTSLELHWRFHAGRVDFDALRESESESVESLTFEAMKKHRFNYFIKDKLAANADHYSIFKDAFPGKSAHLKNLSVNVELNFQNTAWEAGFGQSVPPNWSLYSPKVTINTHSYKPGKYTLLLMDLDRECLSSNSIQEWCHWLITDIPVTNRLTIDRGSSPYLASSDVGNSKLIGTSFHASQPTTGEPKLPGNVIFPYVPPHPANSNPRRIHRYLLTIFAQPESTAPLSVDLEAIRKDALASVNSFTSRPAWQKDYIGNKEEEMKFIERGGFSTYGFGVKHGLSIVGYGFFTSSYNLYTPQIYTRLGIHEPVYGEFPKDPVDTIHKIRQATINATSAALTVAASTAKTDLPETATLGDRLRLSSLNPAQLNIINRGARPVIPKVILPTRVSLQVAKIRVAREKAAKAALAKASAKAGGAKGKNNAVVAVAAVRGSKKKPVNKLRRMTVLGSVAVVRTKKGDIAGRQIGSLTKSVFEGRGRYHNV</sequence>
<dbReference type="PANTHER" id="PTHR11362:SF82">
    <property type="entry name" value="PHOSPHATIDYLETHANOLAMINE-BINDING PROTEIN 4"/>
    <property type="match status" value="1"/>
</dbReference>
<dbReference type="InterPro" id="IPR008914">
    <property type="entry name" value="PEBP"/>
</dbReference>
<dbReference type="Proteomes" id="UP001211907">
    <property type="component" value="Unassembled WGS sequence"/>
</dbReference>
<keyword evidence="3" id="KW-1185">Reference proteome</keyword>
<dbReference type="EMBL" id="JADGJH010002970">
    <property type="protein sequence ID" value="KAJ3093830.1"/>
    <property type="molecule type" value="Genomic_DNA"/>
</dbReference>
<comment type="caution">
    <text evidence="2">The sequence shown here is derived from an EMBL/GenBank/DDBJ whole genome shotgun (WGS) entry which is preliminary data.</text>
</comment>